<keyword evidence="7" id="KW-0732">Signal</keyword>
<dbReference type="InterPro" id="IPR017853">
    <property type="entry name" value="GH"/>
</dbReference>
<gene>
    <name evidence="8" type="ORF">CVLEPA_LOCUS31358</name>
</gene>
<reference evidence="8 9" key="1">
    <citation type="submission" date="2024-02" db="EMBL/GenBank/DDBJ databases">
        <authorList>
            <person name="Daric V."/>
            <person name="Darras S."/>
        </authorList>
    </citation>
    <scope>NUCLEOTIDE SEQUENCE [LARGE SCALE GENOMIC DNA]</scope>
</reference>
<comment type="similarity">
    <text evidence="2 5 6">Belongs to the glycosyl hydrolase 56 family.</text>
</comment>
<dbReference type="PANTHER" id="PTHR11769:SF35">
    <property type="entry name" value="HYALURONIDASE"/>
    <property type="match status" value="1"/>
</dbReference>
<keyword evidence="9" id="KW-1185">Reference proteome</keyword>
<keyword evidence="4 6" id="KW-0326">Glycosidase</keyword>
<evidence type="ECO:0000256" key="6">
    <source>
        <dbReference type="RuleBase" id="RU610713"/>
    </source>
</evidence>
<feature type="signal peptide" evidence="7">
    <location>
        <begin position="1"/>
        <end position="19"/>
    </location>
</feature>
<dbReference type="Gene3D" id="3.20.20.70">
    <property type="entry name" value="Aldolase class I"/>
    <property type="match status" value="1"/>
</dbReference>
<dbReference type="EC" id="3.2.1.35" evidence="6"/>
<dbReference type="PANTHER" id="PTHR11769">
    <property type="entry name" value="HYALURONIDASE"/>
    <property type="match status" value="1"/>
</dbReference>
<organism evidence="8 9">
    <name type="scientific">Clavelina lepadiformis</name>
    <name type="common">Light-bulb sea squirt</name>
    <name type="synonym">Ascidia lepadiformis</name>
    <dbReference type="NCBI Taxonomy" id="159417"/>
    <lineage>
        <taxon>Eukaryota</taxon>
        <taxon>Metazoa</taxon>
        <taxon>Chordata</taxon>
        <taxon>Tunicata</taxon>
        <taxon>Ascidiacea</taxon>
        <taxon>Aplousobranchia</taxon>
        <taxon>Clavelinidae</taxon>
        <taxon>Clavelina</taxon>
    </lineage>
</organism>
<protein>
    <recommendedName>
        <fullName evidence="6">Hyaluronidase</fullName>
        <ecNumber evidence="6">3.2.1.35</ecNumber>
    </recommendedName>
</protein>
<dbReference type="Pfam" id="PF01630">
    <property type="entry name" value="Glyco_hydro_56"/>
    <property type="match status" value="1"/>
</dbReference>
<feature type="chain" id="PRO_5046456490" description="Hyaluronidase" evidence="7">
    <location>
        <begin position="20"/>
        <end position="450"/>
    </location>
</feature>
<evidence type="ECO:0000256" key="3">
    <source>
        <dbReference type="ARBA" id="ARBA00023157"/>
    </source>
</evidence>
<evidence type="ECO:0000256" key="2">
    <source>
        <dbReference type="ARBA" id="ARBA00008871"/>
    </source>
</evidence>
<sequence length="450" mass="50903">MSMLGTNFCAVFFIAYVGSLPYSKCDELVIEKYLKPATATPILSPPLPQRPFLAVWNIDTSACKSKYNVEIDLSSFDIVNNPHETRDGDNMVIFYSGVFGVYPYIDDNGTAINGGIPQLGNISKHLEKCVEDIQKYIPDEDFRGLAVIDWESWMPLWQWIGWGTGLLYQNASKAKVKREHPDWSDAEILAQAKIEFESAAKSYFLATLNLATFMRPKASWGFYKLPDCYNYDKTGYNFTCRDDVMEANDKIQWLFDHSTALYPSTYLGIWFKNQTKAVDYTAYRVLEAQRVDNNIPGVAVPVYAYNNLVYRKTNEFLTLKDVIDSSGVAVVLGASGVVLWGDHMDNTKEKCEEVKAYVETILGPYLKLASDSAADCSLKRCNNHGRCVVVKSSISSNNVEIPSAMKAFLQITFLENMQYHVQCQCYEGFVGNSCENSDRWQKVTRPINEI</sequence>
<evidence type="ECO:0000313" key="9">
    <source>
        <dbReference type="Proteomes" id="UP001642483"/>
    </source>
</evidence>
<accession>A0ABP0H1H9</accession>
<evidence type="ECO:0000256" key="5">
    <source>
        <dbReference type="PIRNR" id="PIRNR038193"/>
    </source>
</evidence>
<evidence type="ECO:0000313" key="8">
    <source>
        <dbReference type="EMBL" id="CAK8697868.1"/>
    </source>
</evidence>
<name>A0ABP0H1H9_CLALP</name>
<dbReference type="SUPFAM" id="SSF51445">
    <property type="entry name" value="(Trans)glycosidases"/>
    <property type="match status" value="1"/>
</dbReference>
<dbReference type="InterPro" id="IPR013785">
    <property type="entry name" value="Aldolase_TIM"/>
</dbReference>
<evidence type="ECO:0000256" key="4">
    <source>
        <dbReference type="ARBA" id="ARBA00023295"/>
    </source>
</evidence>
<dbReference type="Proteomes" id="UP001642483">
    <property type="component" value="Unassembled WGS sequence"/>
</dbReference>
<comment type="caution">
    <text evidence="8">The sequence shown here is derived from an EMBL/GenBank/DDBJ whole genome shotgun (WGS) entry which is preliminary data.</text>
</comment>
<dbReference type="PRINTS" id="PR00846">
    <property type="entry name" value="GLHYDRLASE56"/>
</dbReference>
<dbReference type="EMBL" id="CAWYQH010000174">
    <property type="protein sequence ID" value="CAK8697868.1"/>
    <property type="molecule type" value="Genomic_DNA"/>
</dbReference>
<proteinExistence type="inferred from homology"/>
<dbReference type="InterPro" id="IPR018155">
    <property type="entry name" value="Hyaluronidase"/>
</dbReference>
<keyword evidence="3" id="KW-1015">Disulfide bond</keyword>
<comment type="catalytic activity">
    <reaction evidence="1 6">
        <text>Random hydrolysis of (1-&gt;4)-linkages between N-acetyl-beta-D-glucosamine and D-glucuronate residues in hyaluronate.</text>
        <dbReference type="EC" id="3.2.1.35"/>
    </reaction>
</comment>
<dbReference type="PIRSF" id="PIRSF038193">
    <property type="entry name" value="Hyaluronidase"/>
    <property type="match status" value="1"/>
</dbReference>
<evidence type="ECO:0000256" key="1">
    <source>
        <dbReference type="ARBA" id="ARBA00000251"/>
    </source>
</evidence>
<keyword evidence="6" id="KW-0378">Hydrolase</keyword>
<evidence type="ECO:0000256" key="7">
    <source>
        <dbReference type="SAM" id="SignalP"/>
    </source>
</evidence>